<reference evidence="1" key="2">
    <citation type="journal article" date="2001" name="Science">
        <title>The sequence of the human genome.</title>
        <authorList>
            <person name="Venter J.C."/>
            <person name="Adams M.D."/>
            <person name="Myers E.W."/>
            <person name="Li P.W."/>
            <person name="Mural R.J."/>
            <person name="Sutton G.G."/>
            <person name="Smith H.O."/>
            <person name="Yandell M."/>
            <person name="Evans C.A."/>
            <person name="Holt R.A."/>
            <person name="Gocayne J.D."/>
            <person name="Amanatides P."/>
            <person name="Ballew R.M."/>
            <person name="Huson D.H."/>
            <person name="Wortman J.R."/>
            <person name="Zhang Q."/>
            <person name="Kodira C.D."/>
            <person name="Zheng X.H."/>
            <person name="Chen L."/>
            <person name="Skupski M."/>
            <person name="Subramanian G."/>
            <person name="Thomas P.D."/>
            <person name="Zhang J."/>
            <person name="Gabor Miklos G.L."/>
            <person name="Nelson C."/>
            <person name="Broder S."/>
            <person name="Clark A.G."/>
            <person name="Nadeau J."/>
            <person name="McKusick V.A."/>
            <person name="Zinder N."/>
            <person name="Levine A.J."/>
            <person name="Roberts R.J."/>
            <person name="Simon M."/>
            <person name="Slayman C."/>
            <person name="Hunkapiller M."/>
            <person name="Bolanos R."/>
            <person name="Delcher A."/>
            <person name="Dew I."/>
            <person name="Fasulo D."/>
            <person name="Flanigan M."/>
            <person name="Florea L."/>
            <person name="Halpern A."/>
            <person name="Hannenhalli S."/>
            <person name="Kravitz S."/>
            <person name="Levy S."/>
            <person name="Mobarry C."/>
            <person name="Reinert K."/>
            <person name="Remington K."/>
            <person name="Abu-Threideh J."/>
            <person name="Beasley E."/>
            <person name="Biddick K."/>
            <person name="Bonazzi V."/>
            <person name="Brandon R."/>
            <person name="Cargill M."/>
            <person name="Chandramouliswaran I."/>
            <person name="Charlab R."/>
            <person name="Chaturvedi K."/>
            <person name="Deng Z."/>
            <person name="Di Francesco V."/>
            <person name="Dunn P."/>
            <person name="Eilbeck K."/>
            <person name="Evangelista C."/>
            <person name="Gabrielian A.E."/>
            <person name="Gan W."/>
            <person name="Ge W."/>
            <person name="Gong F."/>
            <person name="Gu Z."/>
            <person name="Guan P."/>
            <person name="Heiman T.J."/>
            <person name="Higgins M.E."/>
            <person name="Ji R.R."/>
            <person name="Ke Z."/>
            <person name="Ketchum K.A."/>
            <person name="Lai Z."/>
            <person name="Lei Y."/>
            <person name="Li Z."/>
            <person name="Li J."/>
            <person name="Liang Y."/>
            <person name="Lin X."/>
            <person name="Lu F."/>
            <person name="Merkulov G.V."/>
            <person name="Milshina N."/>
            <person name="Moore H.M."/>
            <person name="Naik A.K."/>
            <person name="Narayan V.A."/>
            <person name="Neelam B."/>
            <person name="Nusskern D."/>
            <person name="Rusch D.B."/>
            <person name="Salzberg S."/>
            <person name="Shao W."/>
            <person name="Shue B."/>
            <person name="Sun J."/>
            <person name="Wang Z."/>
            <person name="Wang A."/>
            <person name="Wang X."/>
            <person name="Wang J."/>
            <person name="Wei M."/>
            <person name="Wides R."/>
            <person name="Xiao C."/>
            <person name="Yan C."/>
            <person name="Yao A."/>
            <person name="Ye J."/>
            <person name="Zhan M."/>
            <person name="Zhang W."/>
            <person name="Zhang H."/>
            <person name="Zhao Q."/>
            <person name="Zheng L."/>
            <person name="Zhong F."/>
            <person name="Zhong W."/>
            <person name="Zhu S."/>
            <person name="Zhao S."/>
            <person name="Gilbert D."/>
            <person name="Baumhueter S."/>
            <person name="Spier G."/>
            <person name="Carter C."/>
            <person name="Cravchik A."/>
            <person name="Woodage T."/>
            <person name="Ali F."/>
            <person name="An H."/>
            <person name="Awe A."/>
            <person name="Baldwin D."/>
            <person name="Baden H."/>
            <person name="Barnstead M."/>
            <person name="Barrow I."/>
            <person name="Beeson K."/>
            <person name="Busam D."/>
            <person name="Carver A."/>
            <person name="Center A."/>
            <person name="Cheng M.L."/>
            <person name="Curry L."/>
            <person name="Danaher S."/>
            <person name="Davenport L."/>
            <person name="Desilets R."/>
            <person name="Dietz S."/>
            <person name="Dodson K."/>
            <person name="Doup L."/>
            <person name="Ferriera S."/>
            <person name="Garg N."/>
            <person name="Gluecksmann A."/>
            <person name="Hart B."/>
            <person name="Haynes J."/>
            <person name="Haynes C."/>
            <person name="Heiner C."/>
            <person name="Hladun S."/>
            <person name="Hostin D."/>
            <person name="Houck J."/>
            <person name="Howland T."/>
            <person name="Ibegwam C."/>
            <person name="Johnson J."/>
            <person name="Kalush F."/>
            <person name="Kline L."/>
            <person name="Koduru S."/>
            <person name="Love A."/>
            <person name="Mann F."/>
            <person name="May D."/>
            <person name="McCawley S."/>
            <person name="McIntosh T."/>
            <person name="McMullen I."/>
            <person name="Moy M."/>
            <person name="Moy L."/>
            <person name="Murphy B."/>
            <person name="Nelson K."/>
            <person name="Pfannkoch C."/>
            <person name="Pratts E."/>
            <person name="Puri V."/>
            <person name="Qureshi H."/>
            <person name="Reardon M."/>
            <person name="Rodriguez R."/>
            <person name="Rogers Y.H."/>
            <person name="Romblad D."/>
            <person name="Ruhfel B."/>
            <person name="Scott R."/>
            <person name="Sitter C."/>
            <person name="Smallwood M."/>
            <person name="Stewart E."/>
            <person name="Strong R."/>
            <person name="Suh E."/>
            <person name="Thomas R."/>
            <person name="Tint N.N."/>
            <person name="Tse S."/>
            <person name="Vech C."/>
            <person name="Wang G."/>
            <person name="Wetter J."/>
            <person name="Williams S."/>
            <person name="Williams M."/>
            <person name="Windsor S."/>
            <person name="Winn-Deen E."/>
            <person name="Wolfe K."/>
            <person name="Zaveri J."/>
            <person name="Zaveri K."/>
            <person name="Abril J.F."/>
            <person name="Guigo R."/>
            <person name="Campbell M.J."/>
            <person name="Sjolander K.V."/>
            <person name="Karlak B."/>
            <person name="Kejariwal A."/>
            <person name="Mi H."/>
            <person name="Lazareva B."/>
            <person name="Hatton T."/>
            <person name="Narechania A."/>
            <person name="Diemer K."/>
            <person name="Muruganujan A."/>
            <person name="Guo N."/>
            <person name="Sato S."/>
            <person name="Bafna V."/>
            <person name="Istrail S."/>
            <person name="Lippert R."/>
            <person name="Schwartz R."/>
            <person name="Walenz B."/>
            <person name="Yooseph S."/>
            <person name="Allen D."/>
            <person name="Basu A."/>
            <person name="Baxendale J."/>
            <person name="Blick L."/>
            <person name="Caminha M."/>
            <person name="Carnes-Stine J."/>
            <person name="Caulk P."/>
            <person name="Chiang Y.H."/>
            <person name="Coyne M."/>
            <person name="Dahlke C."/>
            <person name="Mays A."/>
            <person name="Dombroski M."/>
            <person name="Donnelly M."/>
            <person name="Ely D."/>
            <person name="Esparham S."/>
            <person name="Fosler C."/>
            <person name="Gire H."/>
            <person name="Glanowski S."/>
            <person name="Glasser K."/>
            <person name="Glodek A."/>
            <person name="Gorokhov M."/>
            <person name="Graham K."/>
            <person name="Gropman B."/>
            <person name="Harris M."/>
            <person name="Heil J."/>
            <person name="Henderson S."/>
            <person name="Hoover J."/>
            <person name="Jennings D."/>
            <person name="Jordan C."/>
            <person name="Jordan J."/>
            <person name="Kasha J."/>
            <person name="Kagan L."/>
            <person name="Kraft C."/>
            <person name="Levitsky A."/>
            <person name="Lewis M."/>
            <person name="Liu X."/>
            <person name="Lopez J."/>
            <person name="Ma D."/>
            <person name="Majoros W."/>
            <person name="McDaniel J."/>
            <person name="Murphy S."/>
            <person name="Newman M."/>
            <person name="Nguyen T."/>
            <person name="Nguyen N."/>
            <person name="Nodell M."/>
            <person name="Pan S."/>
            <person name="Peck J."/>
            <person name="Peterson M."/>
            <person name="Rowe W."/>
            <person name="Sanders R."/>
            <person name="Scott J."/>
            <person name="Simpson M."/>
            <person name="Smith T."/>
            <person name="Sprague A."/>
            <person name="Stockwell T."/>
            <person name="Turner R."/>
            <person name="Venter E."/>
            <person name="Wang M."/>
            <person name="Wen M."/>
            <person name="Wu D."/>
            <person name="Wu M."/>
            <person name="Xia A."/>
            <person name="Zandieh A."/>
            <person name="Zhu X."/>
        </authorList>
    </citation>
    <scope>NUCLEOTIDE SEQUENCE</scope>
</reference>
<dbReference type="Ensembl" id="ENST00000455407.5">
    <property type="protein sequence ID" value="ENSP00000396761.1"/>
    <property type="gene ID" value="ENSG00000148341.18"/>
</dbReference>
<dbReference type="OpenTargets" id="ENSG00000148341"/>
<evidence type="ECO:0000313" key="1">
    <source>
        <dbReference type="EMBL" id="EAW87860.1"/>
    </source>
</evidence>
<proteinExistence type="evidence at protein level"/>
<accession>G5E9J1</accession>
<evidence type="ECO:0007829" key="5">
    <source>
        <dbReference type="ProteomicsDB" id="G5E9J1"/>
    </source>
</evidence>
<evidence type="ECO:0000313" key="2">
    <source>
        <dbReference type="Ensembl" id="ENSP00000396761.1"/>
    </source>
</evidence>
<reference evidence="6" key="6">
    <citation type="journal article" date="2011" name="BMC Syst. Biol.">
        <title>Initial characterization of the human central proteome.</title>
        <authorList>
            <person name="Burkard T.R."/>
            <person name="Planyavsky M."/>
            <person name="Kaupe I."/>
            <person name="Breitwieser F.P."/>
            <person name="Burckstummer T."/>
            <person name="Bennett K.L."/>
            <person name="Superti-Furga G."/>
            <person name="Colinge J."/>
        </authorList>
    </citation>
    <scope>IDENTIFICATION BY MASS SPECTROMETRY [LARGE SCALE ANALYSIS]</scope>
</reference>
<dbReference type="GeneTree" id="ENSGT00940000155841"/>
<gene>
    <name evidence="1 2" type="primary">SH3GLB2</name>
    <name evidence="1" type="ORF">hCG_30604</name>
</gene>
<keyword evidence="4 5" id="KW-1267">Proteomics identification</keyword>
<dbReference type="HGNC" id="HGNC:10834">
    <property type="gene designation" value="SH3GLB2"/>
</dbReference>
<evidence type="ECO:0007829" key="4">
    <source>
        <dbReference type="PeptideAtlas" id="G5E9J1"/>
    </source>
</evidence>
<organism evidence="2 3">
    <name type="scientific">Homo sapiens</name>
    <name type="common">Human</name>
    <dbReference type="NCBI Taxonomy" id="9606"/>
    <lineage>
        <taxon>Eukaryota</taxon>
        <taxon>Metazoa</taxon>
        <taxon>Chordata</taxon>
        <taxon>Craniata</taxon>
        <taxon>Vertebrata</taxon>
        <taxon>Euteleostomi</taxon>
        <taxon>Mammalia</taxon>
        <taxon>Eutheria</taxon>
        <taxon>Euarchontoglires</taxon>
        <taxon>Primates</taxon>
        <taxon>Haplorrhini</taxon>
        <taxon>Catarrhini</taxon>
        <taxon>Hominidae</taxon>
        <taxon>Homo</taxon>
    </lineage>
</organism>
<keyword evidence="3" id="KW-1185">Reference proteome</keyword>
<dbReference type="EMBL" id="AL592211">
    <property type="status" value="NOT_ANNOTATED_CDS"/>
    <property type="molecule type" value="Genomic_DNA"/>
</dbReference>
<dbReference type="UCSC" id="uc064wij.1">
    <property type="organism name" value="human"/>
</dbReference>
<dbReference type="Bgee" id="ENSG00000148341">
    <property type="expression patterns" value="Expressed in adenohypophysis and 179 other cell types or tissues"/>
</dbReference>
<protein>
    <submittedName>
        <fullName evidence="2">SH3 domain containing GRB2 like, endophilin B2</fullName>
    </submittedName>
    <submittedName>
        <fullName evidence="1">SH3-domain GRB2-like endophilin B2, isoform CRA_d</fullName>
    </submittedName>
</protein>
<dbReference type="ExpressionAtlas" id="G5E9J1">
    <property type="expression patterns" value="baseline and differential"/>
</dbReference>
<reference evidence="2" key="1">
    <citation type="journal article" date="2001" name="Nature">
        <title>Initial sequencing and analysis of the human genome.</title>
        <authorList>
            <consortium name="International Human Genome Sequencing Consortium"/>
            <person name="Lander E.S."/>
            <person name="Linton L.M."/>
            <person name="Birren B."/>
            <person name="Nusbaum C."/>
            <person name="Zody M.C."/>
            <person name="Baldwin J."/>
            <person name="Devon K."/>
            <person name="Dewar K."/>
            <person name="Doyle M."/>
            <person name="FitzHugh W."/>
            <person name="Funke R."/>
            <person name="Gage D."/>
            <person name="Harris K."/>
            <person name="Heaford A."/>
            <person name="Howland J."/>
            <person name="Kann L."/>
            <person name="Lehoczky J."/>
            <person name="LeVine R."/>
            <person name="McEwan P."/>
            <person name="McKernan K."/>
            <person name="Meldrim J."/>
            <person name="Mesirov J.P."/>
            <person name="Miranda C."/>
            <person name="Morris W."/>
            <person name="Naylor J."/>
            <person name="Raymond C."/>
            <person name="Rosetti M."/>
            <person name="Santos R."/>
            <person name="Sheridan A."/>
            <person name="Sougnez C."/>
            <person name="Stange-Thomann N."/>
            <person name="Stojanovic N."/>
            <person name="Subramanian A."/>
            <person name="Wyman D."/>
            <person name="Rogers J."/>
            <person name="Sulston J."/>
            <person name="Ainscough R."/>
            <person name="Beck S."/>
            <person name="Bentley D."/>
            <person name="Burton J."/>
            <person name="Clee C."/>
            <person name="Carter N."/>
            <person name="Coulson A."/>
            <person name="Deadman R."/>
            <person name="Deloukas P."/>
            <person name="Dunham A."/>
            <person name="Dunham I."/>
            <person name="Durbin R."/>
            <person name="French L."/>
            <person name="Grafham D."/>
            <person name="Gregory S."/>
            <person name="Hubbard T."/>
            <person name="Humphray S."/>
            <person name="Hunt A."/>
            <person name="Jones M."/>
            <person name="Lloyd C."/>
            <person name="McMurray A."/>
            <person name="Matthews L."/>
            <person name="Mercer S."/>
            <person name="Milne S."/>
            <person name="Mullikin J.C."/>
            <person name="Mungall A."/>
            <person name="Plumb R."/>
            <person name="Ross M."/>
            <person name="Shownkeen R."/>
            <person name="Sims S."/>
            <person name="Waterston R.H."/>
            <person name="Wilson R.K."/>
            <person name="Hillier L.W."/>
            <person name="McPherson J.D."/>
            <person name="Marra M.A."/>
            <person name="Mardis E.R."/>
            <person name="Fulton L.A."/>
            <person name="Chinwalla A.T."/>
            <person name="Pepin K.H."/>
            <person name="Gish W.R."/>
            <person name="Chissoe S.L."/>
            <person name="Wendl M.C."/>
            <person name="Delehaunty K.D."/>
            <person name="Miner T.L."/>
            <person name="Delehaunty A."/>
            <person name="Kramer J.B."/>
            <person name="Cook L.L."/>
            <person name="Fulton R.S."/>
            <person name="Johnson D.L."/>
            <person name="Minx P.J."/>
            <person name="Clifton S.W."/>
            <person name="Hawkins T."/>
            <person name="Branscomb E."/>
            <person name="Predki P."/>
            <person name="Richardson P."/>
            <person name="Wenning S."/>
            <person name="Slezak T."/>
            <person name="Doggett N."/>
            <person name="Cheng J.F."/>
            <person name="Olsen A."/>
            <person name="Lucas S."/>
            <person name="Elkin C."/>
            <person name="Uberbacher E."/>
            <person name="Frazier M."/>
            <person name="Gibbs R.A."/>
            <person name="Muzny D.M."/>
            <person name="Scherer S.E."/>
            <person name="Bouck J.B."/>
            <person name="Sodergren E.J."/>
            <person name="Worley K.C."/>
            <person name="Rives C.M."/>
            <person name="Gorrell J.H."/>
            <person name="Metzker M.L."/>
            <person name="Naylor S.L."/>
            <person name="Kucherlapati R.S."/>
            <person name="Nelson D.L."/>
            <person name="Weinstock G.M."/>
            <person name="Sakaki Y."/>
            <person name="Fujiyama A."/>
            <person name="Hattori M."/>
            <person name="Yada T."/>
            <person name="Toyoda A."/>
            <person name="Itoh T."/>
            <person name="Kawagoe C."/>
            <person name="Watanabe H."/>
            <person name="Totoki Y."/>
            <person name="Taylor T."/>
            <person name="Weissenbach J."/>
            <person name="Heilig R."/>
            <person name="Saurin W."/>
            <person name="Artiguenave F."/>
            <person name="Brottier P."/>
            <person name="Bruls T."/>
            <person name="Pelletier E."/>
            <person name="Robert C."/>
            <person name="Wincker P."/>
            <person name="Smith D.R."/>
            <person name="Doucette-Stamm L."/>
            <person name="Rubenfield M."/>
            <person name="Weinstock K."/>
            <person name="Lee H.M."/>
            <person name="Dubois J."/>
            <person name="Rosenthal A."/>
            <person name="Platzer M."/>
            <person name="Nyakatura G."/>
            <person name="Taudien S."/>
            <person name="Rump A."/>
            <person name="Yang H."/>
            <person name="Yu J."/>
            <person name="Wang J."/>
            <person name="Huang G."/>
            <person name="Gu J."/>
            <person name="Hood L."/>
            <person name="Rowen L."/>
            <person name="Madan A."/>
            <person name="Qin S."/>
            <person name="Davis R.W."/>
            <person name="Federspiel N.A."/>
            <person name="Abola A.P."/>
            <person name="Proctor M.J."/>
            <person name="Myers R.M."/>
            <person name="Schmutz J."/>
            <person name="Dickson M."/>
            <person name="Grimwood J."/>
            <person name="Cox D.R."/>
            <person name="Olson M.V."/>
            <person name="Kaul R."/>
            <person name="Raymond C."/>
            <person name="Shimizu N."/>
            <person name="Kawasaki K."/>
            <person name="Minoshima S."/>
            <person name="Evans G.A."/>
            <person name="Athanasiou M."/>
            <person name="Schultz R."/>
            <person name="Roe B.A."/>
            <person name="Chen F."/>
            <person name="Pan H."/>
            <person name="Ramser J."/>
            <person name="Lehrach H."/>
            <person name="Reinhardt R."/>
            <person name="McCombie W.R."/>
            <person name="de la Bastide M."/>
            <person name="Dedhia N."/>
            <person name="Blocker H."/>
            <person name="Hornischer K."/>
            <person name="Nordsiek G."/>
            <person name="Agarwala R."/>
            <person name="Aravind L."/>
            <person name="Bailey J.A."/>
            <person name="Bateman A."/>
            <person name="Batzoglou S."/>
            <person name="Birney E."/>
            <person name="Bork P."/>
            <person name="Brown D.G."/>
            <person name="Burge C.B."/>
            <person name="Cerutti L."/>
            <person name="Chen H.C."/>
            <person name="Church D."/>
            <person name="Clamp M."/>
            <person name="Copley R.R."/>
            <person name="Doerks T."/>
            <person name="Eddy S.R."/>
            <person name="Eichler E.E."/>
            <person name="Furey T.S."/>
            <person name="Galagan J."/>
            <person name="Gilbert J.G."/>
            <person name="Harmon C."/>
            <person name="Hayashizaki Y."/>
            <person name="Haussler D."/>
            <person name="Hermjakob H."/>
            <person name="Hokamp K."/>
            <person name="Jang W."/>
            <person name="Johnson L.S."/>
            <person name="Jones T.A."/>
            <person name="Kasif S."/>
            <person name="Kaspryzk A."/>
            <person name="Kennedy S."/>
            <person name="Kent W.J."/>
            <person name="Kitts P."/>
            <person name="Koonin E.V."/>
            <person name="Korf I."/>
            <person name="Kulp D."/>
            <person name="Lancet D."/>
            <person name="Lowe T.M."/>
            <person name="McLysaght A."/>
            <person name="Mikkelsen T."/>
            <person name="Moran J.V."/>
            <person name="Mulder N."/>
            <person name="Pollara V.J."/>
            <person name="Ponting C.P."/>
            <person name="Schuler G."/>
            <person name="Schultz J."/>
            <person name="Slater G."/>
            <person name="Smit A.F."/>
            <person name="Stupka E."/>
            <person name="Szustakowski J."/>
            <person name="Thierry-Mieg D."/>
            <person name="Thierry-Mieg J."/>
            <person name="Wagner L."/>
            <person name="Wallis J."/>
            <person name="Wheeler R."/>
            <person name="Williams A."/>
            <person name="Wolf Y.I."/>
            <person name="Wolfe K.H."/>
            <person name="Yang S.P."/>
            <person name="Yeh R.F."/>
            <person name="Collins F."/>
            <person name="Guyer M.S."/>
            <person name="Peterson J."/>
            <person name="Felsenfeld A."/>
            <person name="Wetterstrand K.A."/>
            <person name="Patrinos A."/>
            <person name="Morgan M.J."/>
            <person name="de Jong P."/>
            <person name="Catanese J.J."/>
            <person name="Osoegawa K."/>
            <person name="Shizuya H."/>
            <person name="Choi S."/>
            <person name="Chen Y.J."/>
        </authorList>
    </citation>
    <scope>NUCLEOTIDE SEQUENCE [LARGE SCALE GENOMIC DNA]</scope>
</reference>
<dbReference type="AlphaFoldDB" id="G5E9J1"/>
<dbReference type="Proteomes" id="UP000005640">
    <property type="component" value="Chromosome 9"/>
</dbReference>
<reference evidence="2 3" key="3">
    <citation type="journal article" date="2004" name="Nature">
        <title>DNA sequence and analysis of human chromosome 9.</title>
        <authorList>
            <person name="Humphray S.J."/>
            <person name="Oliver K."/>
            <person name="Hunt A.R."/>
            <person name="Plumb R.W."/>
            <person name="Loveland J.E."/>
            <person name="Howe K.L."/>
            <person name="Andrews T.D."/>
            <person name="Searle S."/>
            <person name="Hunt S.E."/>
            <person name="Scott C.E."/>
            <person name="Jones M.C."/>
            <person name="Ainscough R."/>
            <person name="Almeida J.P."/>
            <person name="Ambrose K.D."/>
            <person name="Ashwell R.I."/>
            <person name="Babbage A.K."/>
            <person name="Babbage S."/>
            <person name="Bagguley C.L."/>
            <person name="Bailey J."/>
            <person name="Banerjee R."/>
            <person name="Barker D.J."/>
            <person name="Barlow K.F."/>
            <person name="Bates K."/>
            <person name="Beasley H."/>
            <person name="Beasley O."/>
            <person name="Bird C.P."/>
            <person name="Bray-Allen S."/>
            <person name="Brown A.J."/>
            <person name="Brown J.Y."/>
            <person name="Burford D."/>
            <person name="Burrill W."/>
            <person name="Burton J."/>
            <person name="Carder C."/>
            <person name="Carter N.P."/>
            <person name="Chapman J.C."/>
            <person name="Chen Y."/>
            <person name="Clarke G."/>
            <person name="Clark S.Y."/>
            <person name="Clee C.M."/>
            <person name="Clegg S."/>
            <person name="Collier R.E."/>
            <person name="Corby N."/>
            <person name="Crosier M."/>
            <person name="Cummings A.T."/>
            <person name="Davies J."/>
            <person name="Dhami P."/>
            <person name="Dunn M."/>
            <person name="Dutta I."/>
            <person name="Dyer L.W."/>
            <person name="Earthrowl M.E."/>
            <person name="Faulkner L."/>
            <person name="Fleming C.J."/>
            <person name="Frankish A."/>
            <person name="Frankland J.A."/>
            <person name="French L."/>
            <person name="Fricker D.G."/>
            <person name="Garner P."/>
            <person name="Garnett J."/>
            <person name="Ghori J."/>
            <person name="Gilbert J.G."/>
            <person name="Glison C."/>
            <person name="Grafham D.V."/>
            <person name="Gribble S."/>
            <person name="Griffiths C."/>
            <person name="Griffiths-Jones S."/>
            <person name="Grocock R."/>
            <person name="Guy J."/>
            <person name="Hall R.E."/>
            <person name="Hammond S."/>
            <person name="Harley J.L."/>
            <person name="Harrison E.S."/>
            <person name="Hart E.A."/>
            <person name="Heath P.D."/>
            <person name="Henderson C.D."/>
            <person name="Hopkins B.L."/>
            <person name="Howard P.J."/>
            <person name="Howden P.J."/>
            <person name="Huckle E."/>
            <person name="Johnson C."/>
            <person name="Johnson D."/>
            <person name="Joy A.A."/>
            <person name="Kay M."/>
            <person name="Keenan S."/>
            <person name="Kershaw J.K."/>
            <person name="Kimberley A.M."/>
            <person name="King A."/>
            <person name="Knights A."/>
            <person name="Laird G.K."/>
            <person name="Langford C."/>
            <person name="Lawlor S."/>
            <person name="Leongamornlert D.A."/>
            <person name="Leversha M."/>
            <person name="Lloyd C."/>
            <person name="Lloyd D.M."/>
            <person name="Lovell J."/>
            <person name="Martin S."/>
            <person name="Mashreghi-Mohammadi M."/>
            <person name="Matthews L."/>
            <person name="McLaren S."/>
            <person name="McLay K.E."/>
            <person name="McMurray A."/>
            <person name="Milne S."/>
            <person name="Nickerson T."/>
            <person name="Nisbett J."/>
            <person name="Nordsiek G."/>
            <person name="Pearce A.V."/>
            <person name="Peck A.I."/>
            <person name="Porter K.M."/>
            <person name="Pandian R."/>
            <person name="Pelan S."/>
            <person name="Phillimore B."/>
            <person name="Povey S."/>
            <person name="Ramsey Y."/>
            <person name="Rand V."/>
            <person name="Scharfe M."/>
            <person name="Sehra H.K."/>
            <person name="Shownkeen R."/>
            <person name="Sims S.K."/>
            <person name="Skuce C.D."/>
            <person name="Smith M."/>
            <person name="Steward C.A."/>
            <person name="Swarbreck D."/>
            <person name="Sycamore N."/>
            <person name="Tester J."/>
            <person name="Thorpe A."/>
            <person name="Tracey A."/>
            <person name="Tromans A."/>
            <person name="Thomas D.W."/>
            <person name="Wall M."/>
            <person name="Wallis J.M."/>
            <person name="West A.P."/>
            <person name="Whitehead S.L."/>
            <person name="Willey D.L."/>
            <person name="Williams S.A."/>
            <person name="Wilming L."/>
            <person name="Wray P.W."/>
            <person name="Young L."/>
            <person name="Ashurst J.L."/>
            <person name="Coulson A."/>
            <person name="Blocker H."/>
            <person name="Durbin R."/>
            <person name="Sulston J.E."/>
            <person name="Hubbard T."/>
            <person name="Jackson M.J."/>
            <person name="Bentley D.R."/>
            <person name="Beck S."/>
            <person name="Rogers J."/>
            <person name="Dunham I."/>
        </authorList>
    </citation>
    <scope>NUCLEOTIDE SEQUENCE [LARGE SCALE GENOMIC DNA]</scope>
</reference>
<sequence length="24" mass="2741">MDFNMKKLASDAGIFFTRAVQGRH</sequence>
<evidence type="ECO:0000313" key="3">
    <source>
        <dbReference type="Proteomes" id="UP000005640"/>
    </source>
</evidence>
<dbReference type="VEuPathDB" id="HostDB:ENSG00000148341"/>
<dbReference type="OrthoDB" id="14167at2759"/>
<dbReference type="ProteomicsDB" id="33953"/>
<evidence type="ECO:0007829" key="8">
    <source>
        <dbReference type="PubMed" id="23186163"/>
    </source>
</evidence>
<evidence type="ECO:0007829" key="7">
    <source>
        <dbReference type="PubMed" id="22814378"/>
    </source>
</evidence>
<reference evidence="7" key="7">
    <citation type="journal article" date="2012" name="Proc. Natl. Acad. Sci. U.S.A.">
        <title>N-terminal acetylome analyses and functional insights of the N-terminal acetyltransferase NatB.</title>
        <authorList>
            <person name="Van Damme P."/>
            <person name="Lasa M."/>
            <person name="Polevoda B."/>
            <person name="Gazquez C."/>
            <person name="Elosegui-Artola A."/>
            <person name="Kim D.S."/>
            <person name="De Juan-Pardo E."/>
            <person name="Demeyer K."/>
            <person name="Hole K."/>
            <person name="Larrea E."/>
            <person name="Timmerman E."/>
            <person name="Prieto J."/>
            <person name="Arnesen T."/>
            <person name="Sherman F."/>
            <person name="Gevaert K."/>
            <person name="Aldabe R."/>
        </authorList>
    </citation>
    <scope>IDENTIFICATION BY MASS SPECTROMETRY [LARGE SCALE ANALYSIS]</scope>
</reference>
<reference evidence="8" key="8">
    <citation type="journal article" date="2013" name="J. Proteome Res.">
        <title>Toward a comprehensive characterization of a human cancer cell phosphoproteome.</title>
        <authorList>
            <person name="Zhou H."/>
            <person name="Di Palma S."/>
            <person name="Preisinger C."/>
            <person name="Peng M."/>
            <person name="Polat A.N."/>
            <person name="Heck A.J."/>
            <person name="Mohammed S."/>
        </authorList>
    </citation>
    <scope>IDENTIFICATION BY MASS SPECTROMETRY [LARGE SCALE ANALYSIS]</scope>
</reference>
<reference evidence="1" key="5">
    <citation type="submission" date="2005-07" db="EMBL/GenBank/DDBJ databases">
        <authorList>
            <person name="Mural R.J."/>
            <person name="Istrail S."/>
            <person name="Sutton G."/>
            <person name="Florea L."/>
            <person name="Halpern A.L."/>
            <person name="Mobarry C.M."/>
            <person name="Lippert R."/>
            <person name="Walenz B."/>
            <person name="Shatkay H."/>
            <person name="Dew I."/>
            <person name="Miller J.R."/>
            <person name="Flanigan M.J."/>
            <person name="Edwards N.J."/>
            <person name="Bolanos R."/>
            <person name="Fasulo D."/>
            <person name="Halldorsson B.V."/>
            <person name="Hannenhalli S."/>
            <person name="Turner R."/>
            <person name="Yooseph S."/>
            <person name="Lu F."/>
            <person name="Nusskern D.R."/>
            <person name="Shue B.C."/>
            <person name="Zheng X.H."/>
            <person name="Zhong F."/>
            <person name="Delcher A.L."/>
            <person name="Huson D.H."/>
            <person name="Kravitz S.A."/>
            <person name="Mouchard L."/>
            <person name="Reinert K."/>
            <person name="Remington K.A."/>
            <person name="Clark A.G."/>
            <person name="Waterman M.S."/>
            <person name="Eichler E.E."/>
            <person name="Adams M.D."/>
            <person name="Hunkapiller M.W."/>
            <person name="Myers E.W."/>
            <person name="Venter J.C."/>
        </authorList>
    </citation>
    <scope>NUCLEOTIDE SEQUENCE</scope>
</reference>
<dbReference type="ChiTaRS" id="SH3GLB2">
    <property type="organism name" value="human"/>
</dbReference>
<reference evidence="2" key="9">
    <citation type="submission" date="2025-05" db="UniProtKB">
        <authorList>
            <consortium name="Ensembl"/>
        </authorList>
    </citation>
    <scope>IDENTIFICATION</scope>
</reference>
<dbReference type="EMBL" id="CH471090">
    <property type="protein sequence ID" value="EAW87860.1"/>
    <property type="molecule type" value="Genomic_DNA"/>
</dbReference>
<name>G5E9J1_HUMAN</name>
<evidence type="ECO:0007829" key="6">
    <source>
        <dbReference type="PubMed" id="21269460"/>
    </source>
</evidence>
<dbReference type="HOGENOM" id="CLU_3421327_0_0_1"/>
<reference evidence="2" key="4">
    <citation type="journal article" date="2004" name="Nature">
        <title>Finishing the euchromatic sequence of the human genome.</title>
        <authorList>
            <consortium name="International Human Genome Sequencing Consortium"/>
        </authorList>
    </citation>
    <scope>NUCLEOTIDE SEQUENCE [LARGE SCALE GENOMIC DNA]</scope>
</reference>